<dbReference type="Pfam" id="PF25816">
    <property type="entry name" value="RamC_N"/>
    <property type="match status" value="1"/>
</dbReference>
<evidence type="ECO:0000313" key="3">
    <source>
        <dbReference type="EMBL" id="KAA8823913.1"/>
    </source>
</evidence>
<dbReference type="InterPro" id="IPR057929">
    <property type="entry name" value="RamC_N"/>
</dbReference>
<gene>
    <name evidence="3" type="ORF">EM848_03745</name>
    <name evidence="2" type="ORF">EMO90_06905</name>
</gene>
<dbReference type="EMBL" id="RZNZ01000008">
    <property type="protein sequence ID" value="KAA8820161.1"/>
    <property type="molecule type" value="Genomic_DNA"/>
</dbReference>
<organism evidence="3 4">
    <name type="scientific">Bifidobacterium vespertilionis</name>
    <dbReference type="NCBI Taxonomy" id="2562524"/>
    <lineage>
        <taxon>Bacteria</taxon>
        <taxon>Bacillati</taxon>
        <taxon>Actinomycetota</taxon>
        <taxon>Actinomycetes</taxon>
        <taxon>Bifidobacteriales</taxon>
        <taxon>Bifidobacteriaceae</taxon>
        <taxon>Bifidobacterium</taxon>
    </lineage>
</organism>
<proteinExistence type="predicted"/>
<evidence type="ECO:0000313" key="5">
    <source>
        <dbReference type="Proteomes" id="UP000374630"/>
    </source>
</evidence>
<dbReference type="EMBL" id="RZOA01000005">
    <property type="protein sequence ID" value="KAA8823913.1"/>
    <property type="molecule type" value="Genomic_DNA"/>
</dbReference>
<dbReference type="RefSeq" id="WP_150353648.1">
    <property type="nucleotide sequence ID" value="NZ_RZNZ01000008.1"/>
</dbReference>
<feature type="domain" description="RamC N-terminal" evidence="1">
    <location>
        <begin position="34"/>
        <end position="98"/>
    </location>
</feature>
<comment type="caution">
    <text evidence="3">The sequence shown here is derived from an EMBL/GenBank/DDBJ whole genome shotgun (WGS) entry which is preliminary data.</text>
</comment>
<dbReference type="AlphaFoldDB" id="A0A5J5E565"/>
<name>A0A5J5E565_9BIFI</name>
<sequence>MPIDLKYIPFCQSNSSFYEPPDRQSSPRLDDEIHFPNNWKIYKGTPWTNCRPSNVKIPEQGWKIHISATLWNYEKILREVSNYCFSKKVAFKYLSTKADFFD</sequence>
<protein>
    <recommendedName>
        <fullName evidence="1">RamC N-terminal domain-containing protein</fullName>
    </recommendedName>
</protein>
<reference evidence="4 5" key="1">
    <citation type="journal article" date="2019" name="Syst. Appl. Microbiol.">
        <title>Characterization of Bifidobacterium species in feaces of the Egyptian fruit bat: Description of B. vespertilionis sp. nov. and B. rousetti sp. nov.</title>
        <authorList>
            <person name="Modesto M."/>
            <person name="Satti M."/>
            <person name="Watanabe K."/>
            <person name="Puglisi E."/>
            <person name="Morelli L."/>
            <person name="Huang C.-H."/>
            <person name="Liou J.-S."/>
            <person name="Miyashita M."/>
            <person name="Tamura T."/>
            <person name="Saito S."/>
            <person name="Mori K."/>
            <person name="Huang L."/>
            <person name="Sciavilla P."/>
            <person name="Sandri C."/>
            <person name="Spiezio C."/>
            <person name="Vitali F."/>
            <person name="Cavalieri D."/>
            <person name="Perpetuini G."/>
            <person name="Tofalo R."/>
            <person name="Bonetti A."/>
            <person name="Arita M."/>
            <person name="Mattarelli P."/>
        </authorList>
    </citation>
    <scope>NUCLEOTIDE SEQUENCE [LARGE SCALE GENOMIC DNA]</scope>
    <source>
        <strain evidence="2 5">RST16</strain>
        <strain evidence="3 4">RST8</strain>
    </source>
</reference>
<accession>A0A5J5E565</accession>
<dbReference type="Proteomes" id="UP000374630">
    <property type="component" value="Unassembled WGS sequence"/>
</dbReference>
<evidence type="ECO:0000313" key="4">
    <source>
        <dbReference type="Proteomes" id="UP000345527"/>
    </source>
</evidence>
<evidence type="ECO:0000259" key="1">
    <source>
        <dbReference type="Pfam" id="PF25816"/>
    </source>
</evidence>
<dbReference type="Proteomes" id="UP000345527">
    <property type="component" value="Unassembled WGS sequence"/>
</dbReference>
<evidence type="ECO:0000313" key="2">
    <source>
        <dbReference type="EMBL" id="KAA8820161.1"/>
    </source>
</evidence>
<keyword evidence="5" id="KW-1185">Reference proteome</keyword>
<dbReference type="OrthoDB" id="1492512at2"/>